<sequence length="41" mass="4283">MLIVIAGLIFGVLAAYMVKWGNPANMGICIACFLRDIAGGV</sequence>
<feature type="non-terminal residue" evidence="1">
    <location>
        <position position="41"/>
    </location>
</feature>
<reference evidence="1" key="1">
    <citation type="journal article" date="2014" name="Front. Microbiol.">
        <title>High frequency of phylogenetically diverse reductive dehalogenase-homologous genes in deep subseafloor sedimentary metagenomes.</title>
        <authorList>
            <person name="Kawai M."/>
            <person name="Futagami T."/>
            <person name="Toyoda A."/>
            <person name="Takaki Y."/>
            <person name="Nishi S."/>
            <person name="Hori S."/>
            <person name="Arai W."/>
            <person name="Tsubouchi T."/>
            <person name="Morono Y."/>
            <person name="Uchiyama I."/>
            <person name="Ito T."/>
            <person name="Fujiyama A."/>
            <person name="Inagaki F."/>
            <person name="Takami H."/>
        </authorList>
    </citation>
    <scope>NUCLEOTIDE SEQUENCE</scope>
    <source>
        <strain evidence="1">Expedition CK06-06</strain>
    </source>
</reference>
<gene>
    <name evidence="1" type="ORF">S01H1_00915</name>
</gene>
<dbReference type="EMBL" id="BARS01000358">
    <property type="protein sequence ID" value="GAF76109.1"/>
    <property type="molecule type" value="Genomic_DNA"/>
</dbReference>
<protein>
    <recommendedName>
        <fullName evidence="2">Sulphur transport domain-containing protein</fullName>
    </recommendedName>
</protein>
<name>X0S522_9ZZZZ</name>
<accession>X0S522</accession>
<proteinExistence type="predicted"/>
<organism evidence="1">
    <name type="scientific">marine sediment metagenome</name>
    <dbReference type="NCBI Taxonomy" id="412755"/>
    <lineage>
        <taxon>unclassified sequences</taxon>
        <taxon>metagenomes</taxon>
        <taxon>ecological metagenomes</taxon>
    </lineage>
</organism>
<evidence type="ECO:0008006" key="2">
    <source>
        <dbReference type="Google" id="ProtNLM"/>
    </source>
</evidence>
<comment type="caution">
    <text evidence="1">The sequence shown here is derived from an EMBL/GenBank/DDBJ whole genome shotgun (WGS) entry which is preliminary data.</text>
</comment>
<dbReference type="AlphaFoldDB" id="X0S522"/>
<evidence type="ECO:0000313" key="1">
    <source>
        <dbReference type="EMBL" id="GAF76109.1"/>
    </source>
</evidence>